<dbReference type="PROSITE" id="PS50011">
    <property type="entry name" value="PROTEIN_KINASE_DOM"/>
    <property type="match status" value="1"/>
</dbReference>
<evidence type="ECO:0000313" key="2">
    <source>
        <dbReference type="EMBL" id="KKN42823.1"/>
    </source>
</evidence>
<protein>
    <recommendedName>
        <fullName evidence="1">Protein kinase domain-containing protein</fullName>
    </recommendedName>
</protein>
<dbReference type="InterPro" id="IPR011009">
    <property type="entry name" value="Kinase-like_dom_sf"/>
</dbReference>
<dbReference type="GO" id="GO:0004672">
    <property type="term" value="F:protein kinase activity"/>
    <property type="evidence" value="ECO:0007669"/>
    <property type="project" value="InterPro"/>
</dbReference>
<proteinExistence type="predicted"/>
<dbReference type="SUPFAM" id="SSF56112">
    <property type="entry name" value="Protein kinase-like (PK-like)"/>
    <property type="match status" value="1"/>
</dbReference>
<dbReference type="Gene3D" id="1.10.510.10">
    <property type="entry name" value="Transferase(Phosphotransferase) domain 1"/>
    <property type="match status" value="1"/>
</dbReference>
<gene>
    <name evidence="2" type="ORF">LCGC14_0709550</name>
</gene>
<organism evidence="2">
    <name type="scientific">marine sediment metagenome</name>
    <dbReference type="NCBI Taxonomy" id="412755"/>
    <lineage>
        <taxon>unclassified sequences</taxon>
        <taxon>metagenomes</taxon>
        <taxon>ecological metagenomes</taxon>
    </lineage>
</organism>
<name>A0A0F9TN48_9ZZZZ</name>
<sequence length="629" mass="70899">MPTVLIKGRQVRLSPKHAIGKGGEADVYRWTSKLAVKIWKQPNHPDIAHSPAEQAAARQRLREHQDKMPAFPTGLPARIIAPQDLARDQKNRIVGYSMRMVPTAEALMSFGQRRFRQNVGVETTVEVFRDLAQTVEQLHRRGVIIGDFNDLNELVRGSSVYLIDADSFQFGNFLCRAYTAKFLDPLLCRDQLQLDRPHNKESDWYAFAVMLLQSLLFVGPYGGVYRPKQKANRCTQDQRPLRRITIFNPEVKFPKFGVPWAAMSDDLIDTFQGIFQRDQRGSFPTKQLEQARWTRCTTCDIDHAQRACPVCAAKAPVQHFVKEVHGNLTITTLLQTQHTVVRVSAHHGVQWILHQNTQRPQENNYFVREDGSRIVHAARGRGQRFRAGPGGQTAYSLQPGVMMIQTPGEPEPDTIMVDSTANHTAAFDANSAAVYFCSNGTLYRRPWDQTGWRAIGQVLQNQTRFWVGEQFGLGYYRAGEMVMAFVFDAQRQGINDQVELPELRGHLVGARAYFAGGLCWLLSRVKQGRTIQHHLSVVDDRGHVRASEVTDEHDGWLGGSIHGKVAVGNQLYSATDEGLIRVDLTQHGAEQVRSFPDTEPYCEEGCELLLSAGGIVVVRPKQILLLEMK</sequence>
<dbReference type="GO" id="GO:0005524">
    <property type="term" value="F:ATP binding"/>
    <property type="evidence" value="ECO:0007669"/>
    <property type="project" value="InterPro"/>
</dbReference>
<evidence type="ECO:0000259" key="1">
    <source>
        <dbReference type="PROSITE" id="PS50011"/>
    </source>
</evidence>
<accession>A0A0F9TN48</accession>
<dbReference type="AlphaFoldDB" id="A0A0F9TN48"/>
<dbReference type="InterPro" id="IPR000719">
    <property type="entry name" value="Prot_kinase_dom"/>
</dbReference>
<feature type="domain" description="Protein kinase" evidence="1">
    <location>
        <begin position="13"/>
        <end position="294"/>
    </location>
</feature>
<dbReference type="EMBL" id="LAZR01001555">
    <property type="protein sequence ID" value="KKN42823.1"/>
    <property type="molecule type" value="Genomic_DNA"/>
</dbReference>
<reference evidence="2" key="1">
    <citation type="journal article" date="2015" name="Nature">
        <title>Complex archaea that bridge the gap between prokaryotes and eukaryotes.</title>
        <authorList>
            <person name="Spang A."/>
            <person name="Saw J.H."/>
            <person name="Jorgensen S.L."/>
            <person name="Zaremba-Niedzwiedzka K."/>
            <person name="Martijn J."/>
            <person name="Lind A.E."/>
            <person name="van Eijk R."/>
            <person name="Schleper C."/>
            <person name="Guy L."/>
            <person name="Ettema T.J."/>
        </authorList>
    </citation>
    <scope>NUCLEOTIDE SEQUENCE</scope>
</reference>
<comment type="caution">
    <text evidence="2">The sequence shown here is derived from an EMBL/GenBank/DDBJ whole genome shotgun (WGS) entry which is preliminary data.</text>
</comment>